<evidence type="ECO:0000256" key="3">
    <source>
        <dbReference type="ARBA" id="ARBA00020170"/>
    </source>
</evidence>
<comment type="function">
    <text evidence="9">The RecF protein is involved in DNA metabolism; it is required for DNA replication and normal SOS inducibility. RecF binds preferentially to single-stranded, linear DNA. It also seems to bind ATP.</text>
</comment>
<keyword evidence="9" id="KW-0742">SOS response</keyword>
<keyword evidence="6 9" id="KW-0547">Nucleotide-binding</keyword>
<evidence type="ECO:0000256" key="5">
    <source>
        <dbReference type="ARBA" id="ARBA00022705"/>
    </source>
</evidence>
<dbReference type="RefSeq" id="WP_319807439.1">
    <property type="nucleotide sequence ID" value="NZ_CP107052.1"/>
</dbReference>
<reference evidence="11" key="1">
    <citation type="submission" date="2022-10" db="EMBL/GenBank/DDBJ databases">
        <title>Candidatus Kirkpatrella diaphorinas gen. nov., sp. nov., an uncultured endosymbiont identified in a population of Diaphorina citri from Hawaii.</title>
        <authorList>
            <person name="Henry E.M."/>
            <person name="Carlson C.R."/>
            <person name="Kuo Y.-W."/>
        </authorList>
    </citation>
    <scope>NUCLEOTIDE SEQUENCE</scope>
    <source>
        <strain evidence="11">CADCRV1</strain>
    </source>
</reference>
<dbReference type="EMBL" id="CP107052">
    <property type="protein sequence ID" value="UYH51845.1"/>
    <property type="molecule type" value="Genomic_DNA"/>
</dbReference>
<dbReference type="Gene3D" id="1.20.1050.90">
    <property type="entry name" value="RecF/RecN/SMC, N-terminal domain"/>
    <property type="match status" value="1"/>
</dbReference>
<dbReference type="Proteomes" id="UP001163831">
    <property type="component" value="Chromosome"/>
</dbReference>
<keyword evidence="8 9" id="KW-0238">DNA-binding</keyword>
<dbReference type="Gene3D" id="3.40.50.300">
    <property type="entry name" value="P-loop containing nucleotide triphosphate hydrolases"/>
    <property type="match status" value="1"/>
</dbReference>
<keyword evidence="4 9" id="KW-0963">Cytoplasm</keyword>
<dbReference type="InterPro" id="IPR018078">
    <property type="entry name" value="DNA-binding_RecF_CS"/>
</dbReference>
<evidence type="ECO:0000256" key="2">
    <source>
        <dbReference type="ARBA" id="ARBA00008016"/>
    </source>
</evidence>
<evidence type="ECO:0000313" key="12">
    <source>
        <dbReference type="Proteomes" id="UP001163831"/>
    </source>
</evidence>
<organism evidence="11 12">
    <name type="scientific">Candidatus Kirkpatrickella diaphorinae</name>
    <dbReference type="NCBI Taxonomy" id="2984322"/>
    <lineage>
        <taxon>Bacteria</taxon>
        <taxon>Pseudomonadati</taxon>
        <taxon>Pseudomonadota</taxon>
        <taxon>Alphaproteobacteria</taxon>
        <taxon>Acetobacterales</taxon>
        <taxon>Acetobacteraceae</taxon>
        <taxon>Candidatus Kirkpatrickella</taxon>
    </lineage>
</organism>
<dbReference type="PANTHER" id="PTHR32182:SF0">
    <property type="entry name" value="DNA REPLICATION AND REPAIR PROTEIN RECF"/>
    <property type="match status" value="1"/>
</dbReference>
<dbReference type="Pfam" id="PF02463">
    <property type="entry name" value="SMC_N"/>
    <property type="match status" value="1"/>
</dbReference>
<dbReference type="HAMAP" id="MF_00365">
    <property type="entry name" value="RecF"/>
    <property type="match status" value="1"/>
</dbReference>
<keyword evidence="9" id="KW-0227">DNA damage</keyword>
<dbReference type="InterPro" id="IPR027417">
    <property type="entry name" value="P-loop_NTPase"/>
</dbReference>
<dbReference type="NCBIfam" id="TIGR00611">
    <property type="entry name" value="recf"/>
    <property type="match status" value="1"/>
</dbReference>
<feature type="domain" description="RecF/RecN/SMC N-terminal" evidence="10">
    <location>
        <begin position="1"/>
        <end position="332"/>
    </location>
</feature>
<evidence type="ECO:0000313" key="11">
    <source>
        <dbReference type="EMBL" id="UYH51845.1"/>
    </source>
</evidence>
<protein>
    <recommendedName>
        <fullName evidence="3 9">DNA replication and repair protein RecF</fullName>
    </recommendedName>
</protein>
<keyword evidence="7 9" id="KW-0067">ATP-binding</keyword>
<feature type="binding site" evidence="9">
    <location>
        <begin position="29"/>
        <end position="36"/>
    </location>
    <ligand>
        <name>ATP</name>
        <dbReference type="ChEBI" id="CHEBI:30616"/>
    </ligand>
</feature>
<evidence type="ECO:0000256" key="4">
    <source>
        <dbReference type="ARBA" id="ARBA00022490"/>
    </source>
</evidence>
<dbReference type="InterPro" id="IPR042174">
    <property type="entry name" value="RecF_2"/>
</dbReference>
<evidence type="ECO:0000259" key="10">
    <source>
        <dbReference type="Pfam" id="PF02463"/>
    </source>
</evidence>
<evidence type="ECO:0000256" key="7">
    <source>
        <dbReference type="ARBA" id="ARBA00022840"/>
    </source>
</evidence>
<evidence type="ECO:0000256" key="9">
    <source>
        <dbReference type="HAMAP-Rule" id="MF_00365"/>
    </source>
</evidence>
<accession>A0ABY6GJY5</accession>
<dbReference type="InterPro" id="IPR003395">
    <property type="entry name" value="RecF/RecN/SMC_N"/>
</dbReference>
<proteinExistence type="inferred from homology"/>
<dbReference type="InterPro" id="IPR001238">
    <property type="entry name" value="DNA-binding_RecF"/>
</dbReference>
<keyword evidence="5 9" id="KW-0235">DNA replication</keyword>
<comment type="subcellular location">
    <subcellularLocation>
        <location evidence="1 9">Cytoplasm</location>
    </subcellularLocation>
</comment>
<name>A0ABY6GJY5_9PROT</name>
<evidence type="ECO:0000256" key="8">
    <source>
        <dbReference type="ARBA" id="ARBA00023125"/>
    </source>
</evidence>
<evidence type="ECO:0000256" key="6">
    <source>
        <dbReference type="ARBA" id="ARBA00022741"/>
    </source>
</evidence>
<keyword evidence="12" id="KW-1185">Reference proteome</keyword>
<evidence type="ECO:0000256" key="1">
    <source>
        <dbReference type="ARBA" id="ARBA00004496"/>
    </source>
</evidence>
<comment type="similarity">
    <text evidence="2 9">Belongs to the RecF family.</text>
</comment>
<dbReference type="PANTHER" id="PTHR32182">
    <property type="entry name" value="DNA REPLICATION AND REPAIR PROTEIN RECF"/>
    <property type="match status" value="1"/>
</dbReference>
<gene>
    <name evidence="9 11" type="primary">recF</name>
    <name evidence="11" type="ORF">N5W20_02995</name>
</gene>
<keyword evidence="9" id="KW-0234">DNA repair</keyword>
<dbReference type="PROSITE" id="PS00617">
    <property type="entry name" value="RECF_1"/>
    <property type="match status" value="1"/>
</dbReference>
<dbReference type="SUPFAM" id="SSF52540">
    <property type="entry name" value="P-loop containing nucleoside triphosphate hydrolases"/>
    <property type="match status" value="1"/>
</dbReference>
<sequence length="365" mass="39626">MLQKLVLTQFRNYARLTWVPDALVTVFYGENGAGKTNLLEALSLLSPGRGLRGAPLPQMARFGADGWGVAAIIRDRHGARDVGVGYNAAMPGRRQVQLDGQSVKSQADLAGLFPVIWLTPQMDRLFSEGAGGRRRFFDRLVFSNNPLHARELAAHDTAVQQRNRLLAERPDEAAWLSAVEDSIARHAVAVTAERLALIDAIHLESPSDPIFPLPEIALTCDIGEALQDRPALEVEDGLRARLLSSRMQDREARVTRIGAHRADYAICDRVTGRSAQFSSSGQQKTLLVGIILSHAAIVAAHHGAPPALLLDEPLVHLDDPHRHALLKAVEAMQAPVMMSGTDVGDFAGLSTNASRICVRDNALHS</sequence>